<dbReference type="GeneID" id="101502081"/>
<keyword evidence="5" id="KW-0539">Nucleus</keyword>
<dbReference type="GO" id="GO:0046983">
    <property type="term" value="F:protein dimerization activity"/>
    <property type="evidence" value="ECO:0007669"/>
    <property type="project" value="InterPro"/>
</dbReference>
<evidence type="ECO:0000256" key="4">
    <source>
        <dbReference type="ARBA" id="ARBA00023163"/>
    </source>
</evidence>
<organism evidence="8 9">
    <name type="scientific">Cicer arietinum</name>
    <name type="common">Chickpea</name>
    <name type="synonym">Garbanzo</name>
    <dbReference type="NCBI Taxonomy" id="3827"/>
    <lineage>
        <taxon>Eukaryota</taxon>
        <taxon>Viridiplantae</taxon>
        <taxon>Streptophyta</taxon>
        <taxon>Embryophyta</taxon>
        <taxon>Tracheophyta</taxon>
        <taxon>Spermatophyta</taxon>
        <taxon>Magnoliopsida</taxon>
        <taxon>eudicotyledons</taxon>
        <taxon>Gunneridae</taxon>
        <taxon>Pentapetalae</taxon>
        <taxon>rosids</taxon>
        <taxon>fabids</taxon>
        <taxon>Fabales</taxon>
        <taxon>Fabaceae</taxon>
        <taxon>Papilionoideae</taxon>
        <taxon>50 kb inversion clade</taxon>
        <taxon>NPAAA clade</taxon>
        <taxon>Hologalegina</taxon>
        <taxon>IRL clade</taxon>
        <taxon>Cicereae</taxon>
        <taxon>Cicer</taxon>
    </lineage>
</organism>
<sequence length="249" mass="27939">MLPFRRFYGLESWLDKDSEKINGERSKSERKSTEACKSHREAERRRRQRINAHLSTLRSLLPNTIKSDKASLLAEVVQHVKRLKKEAGDVANRYNDIESSSSCSGEPGSVNSLERAEAWPFPGESDEATVSYYSGEEGEPRRMKATVCCEDRPGLNRDLIQAIRSVRAKAVRAEMMTVGGRTKSVVVVQWAKSDAIGEEVGMLERGLKAVIEDRAFLGSGMGPIFLGHKRVRDSTEVDCSLLLKNEDFY</sequence>
<dbReference type="InterPro" id="IPR045847">
    <property type="entry name" value="AIG1-like"/>
</dbReference>
<evidence type="ECO:0000256" key="5">
    <source>
        <dbReference type="ARBA" id="ARBA00023242"/>
    </source>
</evidence>
<evidence type="ECO:0000259" key="7">
    <source>
        <dbReference type="PROSITE" id="PS50888"/>
    </source>
</evidence>
<dbReference type="STRING" id="3827.A0A1S2XJW4"/>
<name>A0A1S2XJW4_CICAR</name>
<reference evidence="8" key="1">
    <citation type="journal article" date="2013" name="Nat. Biotechnol.">
        <title>Draft genome sequence of chickpea (Cicer arietinum) provides a resource for trait improvement.</title>
        <authorList>
            <person name="Varshney R.K."/>
            <person name="Song C."/>
            <person name="Saxena R.K."/>
            <person name="Azam S."/>
            <person name="Yu S."/>
            <person name="Sharpe A.G."/>
            <person name="Cannon S."/>
            <person name="Baek J."/>
            <person name="Rosen B.D."/>
            <person name="Tar'an B."/>
            <person name="Millan T."/>
            <person name="Zhang X."/>
            <person name="Ramsay L.D."/>
            <person name="Iwata A."/>
            <person name="Wang Y."/>
            <person name="Nelson W."/>
            <person name="Farmer A.D."/>
            <person name="Gaur P.M."/>
            <person name="Soderlund C."/>
            <person name="Penmetsa R.V."/>
            <person name="Xu C."/>
            <person name="Bharti A.K."/>
            <person name="He W."/>
            <person name="Winter P."/>
            <person name="Zhao S."/>
            <person name="Hane J.K."/>
            <person name="Carrasquilla-Garcia N."/>
            <person name="Condie J.A."/>
            <person name="Upadhyaya H.D."/>
            <person name="Luo M.C."/>
            <person name="Thudi M."/>
            <person name="Gowda C.L."/>
            <person name="Singh N.P."/>
            <person name="Lichtenzveig J."/>
            <person name="Gali K.K."/>
            <person name="Rubio J."/>
            <person name="Nadarajan N."/>
            <person name="Dolezel J."/>
            <person name="Bansal K.C."/>
            <person name="Xu X."/>
            <person name="Edwards D."/>
            <person name="Zhang G."/>
            <person name="Kahl G."/>
            <person name="Gil J."/>
            <person name="Singh K.B."/>
            <person name="Datta S.K."/>
            <person name="Jackson S.A."/>
            <person name="Wang J."/>
            <person name="Cook D.R."/>
        </authorList>
    </citation>
    <scope>NUCLEOTIDE SEQUENCE [LARGE SCALE GENOMIC DNA]</scope>
    <source>
        <strain evidence="8">cv. CDC Frontier</strain>
    </source>
</reference>
<keyword evidence="8" id="KW-1185">Reference proteome</keyword>
<dbReference type="SUPFAM" id="SSF47459">
    <property type="entry name" value="HLH, helix-loop-helix DNA-binding domain"/>
    <property type="match status" value="1"/>
</dbReference>
<evidence type="ECO:0000313" key="8">
    <source>
        <dbReference type="Proteomes" id="UP000087171"/>
    </source>
</evidence>
<dbReference type="AlphaFoldDB" id="A0A1S2XJW4"/>
<dbReference type="InterPro" id="IPR036638">
    <property type="entry name" value="HLH_DNA-bd_sf"/>
</dbReference>
<dbReference type="SMART" id="SM00353">
    <property type="entry name" value="HLH"/>
    <property type="match status" value="1"/>
</dbReference>
<feature type="domain" description="BHLH" evidence="7">
    <location>
        <begin position="34"/>
        <end position="83"/>
    </location>
</feature>
<gene>
    <name evidence="9" type="primary">LOC101502081</name>
</gene>
<dbReference type="KEGG" id="cam:101502081"/>
<evidence type="ECO:0000256" key="2">
    <source>
        <dbReference type="ARBA" id="ARBA00023015"/>
    </source>
</evidence>
<proteinExistence type="predicted"/>
<dbReference type="PANTHER" id="PTHR45844:SF16">
    <property type="entry name" value="TRANSCRIPTION FACTOR BHLH30-LIKE"/>
    <property type="match status" value="1"/>
</dbReference>
<evidence type="ECO:0000256" key="6">
    <source>
        <dbReference type="SAM" id="MobiDB-lite"/>
    </source>
</evidence>
<dbReference type="Gene3D" id="4.10.280.10">
    <property type="entry name" value="Helix-loop-helix DNA-binding domain"/>
    <property type="match status" value="1"/>
</dbReference>
<dbReference type="GO" id="GO:0005634">
    <property type="term" value="C:nucleus"/>
    <property type="evidence" value="ECO:0007669"/>
    <property type="project" value="UniProtKB-SubCell"/>
</dbReference>
<reference evidence="9" key="2">
    <citation type="submission" date="2025-08" db="UniProtKB">
        <authorList>
            <consortium name="RefSeq"/>
        </authorList>
    </citation>
    <scope>IDENTIFICATION</scope>
    <source>
        <tissue evidence="9">Etiolated seedlings</tissue>
    </source>
</reference>
<evidence type="ECO:0000256" key="1">
    <source>
        <dbReference type="ARBA" id="ARBA00004123"/>
    </source>
</evidence>
<comment type="subcellular location">
    <subcellularLocation>
        <location evidence="1">Nucleus</location>
    </subcellularLocation>
</comment>
<dbReference type="PROSITE" id="PS50888">
    <property type="entry name" value="BHLH"/>
    <property type="match status" value="1"/>
</dbReference>
<dbReference type="OrthoDB" id="71302at2759"/>
<keyword evidence="3" id="KW-0238">DNA-binding</keyword>
<feature type="region of interest" description="Disordered" evidence="6">
    <location>
        <begin position="20"/>
        <end position="45"/>
    </location>
</feature>
<dbReference type="PaxDb" id="3827-XP_004490443.1"/>
<dbReference type="GO" id="GO:0003700">
    <property type="term" value="F:DNA-binding transcription factor activity"/>
    <property type="evidence" value="ECO:0007669"/>
    <property type="project" value="InterPro"/>
</dbReference>
<keyword evidence="4" id="KW-0804">Transcription</keyword>
<evidence type="ECO:0000256" key="3">
    <source>
        <dbReference type="ARBA" id="ARBA00023125"/>
    </source>
</evidence>
<dbReference type="eggNOG" id="KOG3561">
    <property type="taxonomic scope" value="Eukaryota"/>
</dbReference>
<dbReference type="GO" id="GO:0003677">
    <property type="term" value="F:DNA binding"/>
    <property type="evidence" value="ECO:0007669"/>
    <property type="project" value="UniProtKB-KW"/>
</dbReference>
<dbReference type="Proteomes" id="UP000087171">
    <property type="component" value="Chromosome Ca2"/>
</dbReference>
<dbReference type="PANTHER" id="PTHR45844">
    <property type="entry name" value="TRANSCRIPTION FACTOR BHLH30"/>
    <property type="match status" value="1"/>
</dbReference>
<dbReference type="InterPro" id="IPR011598">
    <property type="entry name" value="bHLH_dom"/>
</dbReference>
<evidence type="ECO:0000313" key="9">
    <source>
        <dbReference type="RefSeq" id="XP_004490443.1"/>
    </source>
</evidence>
<dbReference type="Pfam" id="PF00010">
    <property type="entry name" value="HLH"/>
    <property type="match status" value="1"/>
</dbReference>
<keyword evidence="2" id="KW-0805">Transcription regulation</keyword>
<feature type="compositionally biased region" description="Basic and acidic residues" evidence="6">
    <location>
        <begin position="20"/>
        <end position="44"/>
    </location>
</feature>
<dbReference type="RefSeq" id="XP_004490443.1">
    <property type="nucleotide sequence ID" value="XM_004490386.3"/>
</dbReference>
<accession>A0A1S2XJW4</accession>
<protein>
    <submittedName>
        <fullName evidence="9">Transcription factor bHLH30-like</fullName>
    </submittedName>
</protein>